<proteinExistence type="predicted"/>
<name>A0A1U7D0R8_9RHOB</name>
<dbReference type="Proteomes" id="UP000186559">
    <property type="component" value="Chromosome"/>
</dbReference>
<dbReference type="InterPro" id="IPR011050">
    <property type="entry name" value="Pectin_lyase_fold/virulence"/>
</dbReference>
<evidence type="ECO:0000313" key="2">
    <source>
        <dbReference type="Proteomes" id="UP000186559"/>
    </source>
</evidence>
<keyword evidence="2" id="KW-1185">Reference proteome</keyword>
<dbReference type="RefSeq" id="WP_076622278.1">
    <property type="nucleotide sequence ID" value="NZ_BMEW01000002.1"/>
</dbReference>
<gene>
    <name evidence="1" type="ORF">Ga0080559_TMP897</name>
</gene>
<reference evidence="1 2" key="1">
    <citation type="submission" date="2016-03" db="EMBL/GenBank/DDBJ databases">
        <title>Deep-sea bacteria in the southern Pacific.</title>
        <authorList>
            <person name="Tang K."/>
        </authorList>
    </citation>
    <scope>NUCLEOTIDE SEQUENCE [LARGE SCALE GENOMIC DNA]</scope>
    <source>
        <strain evidence="1 2">JLT2016</strain>
    </source>
</reference>
<dbReference type="STRING" id="1229727.Ga0080559_TMP897"/>
<dbReference type="SUPFAM" id="SSF51126">
    <property type="entry name" value="Pectin lyase-like"/>
    <property type="match status" value="1"/>
</dbReference>
<dbReference type="EMBL" id="CP014796">
    <property type="protein sequence ID" value="APX21693.1"/>
    <property type="molecule type" value="Genomic_DNA"/>
</dbReference>
<dbReference type="KEGG" id="tpro:Ga0080559_TMP897"/>
<sequence>MADGIRVPDKGALSSADSLLAVYNGTTGLLSTSALGTVLAAAGILAPVTVTDALGNRVTALEGTVIAGGSPTAGGPVEVVATSNVTRSGEQTIDGVTTSASRVLLVGQTAPAENGIWVTASGAWARATDMDEGAEVQGTYVYVAGGTVGRSKTYFTGSEVTTIGTDPITFTEARNGNFLLDELDAKLASDENLADLDDPDEARVNILAADLNAPIPTLNATGTGDVMTASAPAGMTGYANGQEFLVYPSGANTGADPTLDIGGFGPLPFKDEGGGDLVADDLSGGRPYLVRVSGAADQFNILTRGYNRPLVDGLAGKAAKFTPIVSVSSSGGTADAQTASAPSGYDAYIDGQVVLWLPNDTNTAADPTLDIGGLGPLAVRRADGTAVEPGEIVDGTFHEIRKSGSYWRILSAGLTLPQVREDLTEFSRDLDAAIPNFADWYRFEGATTEFTQIMGNYNVPAVSWDSDSQGDFVRVPREVIGSNYYSGGATILSSYSNGRFLIRQMDASGTEIRDLSDGNGDYREEQTFPADISDTEPYRMSVIGKVIADDCTEIRMYVQGFGAGGTNVVGFPWLTAKGRAERFSARTPALMSEGKMAYVSTSGNIANVGTIPTRAFPTMKQALASGASTIILRDGIYDAADMEIDGNLFGKVRIIAENDAKPIIRGGVEVTGFTAVSGRTNVYQAACTTEPYMNDVSDPAGFVFVQEEPWSAITLAERHPAHRGRSHRCPHYPLYAGPTDMDSLEAATEFSWWWSGDVLYVNAPTGVDALSMTVVVPQGTGYVNRHPWNQIEMQGLTFEFMGLVMNDCSRYLLEGVTVIGAPTDGLSLDYTCGVDRFCTVIGSSNDNWNIHGNVDGSTDATGRPSLDNFQVSEEMCSILAWDDGHSAHERSAVTLRGGIIELCGSTACAPASGAEVTAYHVTIADNGWRSDAEQSGVAVLNGPEDDGEGTIFEGHNLILRGNPRGVSCFGGTGEQKATLYNCMTFDCSEAALYAIPGGRIDSYGLVDSGSTARTAGLGTINDN</sequence>
<accession>A0A1U7D0R8</accession>
<protein>
    <submittedName>
        <fullName evidence="1">Phage tail fiber protein</fullName>
    </submittedName>
</protein>
<organism evidence="1 2">
    <name type="scientific">Salipiger profundus</name>
    <dbReference type="NCBI Taxonomy" id="1229727"/>
    <lineage>
        <taxon>Bacteria</taxon>
        <taxon>Pseudomonadati</taxon>
        <taxon>Pseudomonadota</taxon>
        <taxon>Alphaproteobacteria</taxon>
        <taxon>Rhodobacterales</taxon>
        <taxon>Roseobacteraceae</taxon>
        <taxon>Salipiger</taxon>
    </lineage>
</organism>
<dbReference type="AlphaFoldDB" id="A0A1U7D0R8"/>
<evidence type="ECO:0000313" key="1">
    <source>
        <dbReference type="EMBL" id="APX21693.1"/>
    </source>
</evidence>